<evidence type="ECO:0000256" key="3">
    <source>
        <dbReference type="ARBA" id="ARBA00022448"/>
    </source>
</evidence>
<accession>A0A9W8MHN8</accession>
<feature type="region of interest" description="Disordered" evidence="9">
    <location>
        <begin position="515"/>
        <end position="538"/>
    </location>
</feature>
<evidence type="ECO:0000259" key="11">
    <source>
        <dbReference type="PROSITE" id="PS50850"/>
    </source>
</evidence>
<dbReference type="NCBIfam" id="TIGR00879">
    <property type="entry name" value="SP"/>
    <property type="match status" value="1"/>
</dbReference>
<keyword evidence="4 10" id="KW-0812">Transmembrane</keyword>
<comment type="caution">
    <text evidence="12">The sequence shown here is derived from an EMBL/GenBank/DDBJ whole genome shotgun (WGS) entry which is preliminary data.</text>
</comment>
<dbReference type="InterPro" id="IPR036259">
    <property type="entry name" value="MFS_trans_sf"/>
</dbReference>
<feature type="transmembrane region" description="Helical" evidence="10">
    <location>
        <begin position="398"/>
        <end position="424"/>
    </location>
</feature>
<comment type="subcellular location">
    <subcellularLocation>
        <location evidence="1">Membrane</location>
        <topology evidence="1">Multi-pass membrane protein</topology>
    </subcellularLocation>
</comment>
<keyword evidence="13" id="KW-1185">Reference proteome</keyword>
<dbReference type="InterPro" id="IPR005828">
    <property type="entry name" value="MFS_sugar_transport-like"/>
</dbReference>
<dbReference type="GO" id="GO:0016020">
    <property type="term" value="C:membrane"/>
    <property type="evidence" value="ECO:0007669"/>
    <property type="project" value="UniProtKB-SubCell"/>
</dbReference>
<dbReference type="GO" id="GO:0005351">
    <property type="term" value="F:carbohydrate:proton symporter activity"/>
    <property type="evidence" value="ECO:0007669"/>
    <property type="project" value="TreeGrafter"/>
</dbReference>
<dbReference type="InterPro" id="IPR050360">
    <property type="entry name" value="MFS_Sugar_Transporters"/>
</dbReference>
<evidence type="ECO:0000313" key="13">
    <source>
        <dbReference type="Proteomes" id="UP001140091"/>
    </source>
</evidence>
<dbReference type="PANTHER" id="PTHR48022:SF23">
    <property type="entry name" value="MAJOR FACILITATOR SUPERFAMILY (MFS) PROFILE DOMAIN-CONTAINING PROTEIN"/>
    <property type="match status" value="1"/>
</dbReference>
<evidence type="ECO:0000256" key="9">
    <source>
        <dbReference type="SAM" id="MobiDB-lite"/>
    </source>
</evidence>
<feature type="non-terminal residue" evidence="12">
    <location>
        <position position="1"/>
    </location>
</feature>
<evidence type="ECO:0000256" key="2">
    <source>
        <dbReference type="ARBA" id="ARBA00010992"/>
    </source>
</evidence>
<keyword evidence="5 10" id="KW-1133">Transmembrane helix</keyword>
<feature type="transmembrane region" description="Helical" evidence="10">
    <location>
        <begin position="201"/>
        <end position="222"/>
    </location>
</feature>
<dbReference type="Proteomes" id="UP001140091">
    <property type="component" value="Unassembled WGS sequence"/>
</dbReference>
<sequence>MALGNTSKDGLFRNIRVYWLAFIVYWGIVLFGYDTGVGGGVVSANYFLQTFGLVDENGAKDQKKLDNVSSNVVAVLQAGAFFGALSSAPVSSRIGRKFTLFAFTVIFSVGAILTTIANGPPHGLPLIYSGRVLAGYGIGAISAVAPAYVSECAPKEVRGRITGLFQIMASLHFWSTFLKLFDLSLPLDAIGVHVPSGVNVWRIPFGFQLVPAGIMVFGLLTVRESPRWLASVGRQEEALNNLAYLRRTNTSDSEVLAEMAEIQAAIEEENAARAGVNWKEAFFGKGNFVRFFIAFFIFVLQQWAGQNSVNYYAPQIFASIGYVSRKNSLLASGVYGIIKVVATAIFIFFGVETLGRKLSLFISAIGMGSLFFIIGAILKTHPPPSTNPNVAPPAPSPAAQAMAGMLYIYVCFYSMGWGPLPWVYVSDIFPTRTRHYGLATASASQWLWNFVVSKVTPSMLTSLRYKIFFMFGAVNIGAMGLFSLLIPETKGRSLEEMDIIFGAISAEERNANIERQKALDHHDAHSVKTDSVDRKEEA</sequence>
<dbReference type="EMBL" id="JANBPK010000773">
    <property type="protein sequence ID" value="KAJ2932375.1"/>
    <property type="molecule type" value="Genomic_DNA"/>
</dbReference>
<dbReference type="AlphaFoldDB" id="A0A9W8MHN8"/>
<comment type="catalytic activity">
    <reaction evidence="7">
        <text>myo-inositol(out) + H(+)(out) = myo-inositol(in) + H(+)(in)</text>
        <dbReference type="Rhea" id="RHEA:60364"/>
        <dbReference type="ChEBI" id="CHEBI:15378"/>
        <dbReference type="ChEBI" id="CHEBI:17268"/>
    </reaction>
</comment>
<dbReference type="FunFam" id="1.20.1250.20:FF:000134">
    <property type="entry name" value="MFS sugar transporter protein"/>
    <property type="match status" value="1"/>
</dbReference>
<organism evidence="12 13">
    <name type="scientific">Candolleomyces eurysporus</name>
    <dbReference type="NCBI Taxonomy" id="2828524"/>
    <lineage>
        <taxon>Eukaryota</taxon>
        <taxon>Fungi</taxon>
        <taxon>Dikarya</taxon>
        <taxon>Basidiomycota</taxon>
        <taxon>Agaricomycotina</taxon>
        <taxon>Agaricomycetes</taxon>
        <taxon>Agaricomycetidae</taxon>
        <taxon>Agaricales</taxon>
        <taxon>Agaricineae</taxon>
        <taxon>Psathyrellaceae</taxon>
        <taxon>Candolleomyces</taxon>
    </lineage>
</organism>
<feature type="transmembrane region" description="Helical" evidence="10">
    <location>
        <begin position="358"/>
        <end position="378"/>
    </location>
</feature>
<evidence type="ECO:0000256" key="8">
    <source>
        <dbReference type="RuleBase" id="RU003346"/>
    </source>
</evidence>
<protein>
    <recommendedName>
        <fullName evidence="11">Major facilitator superfamily (MFS) profile domain-containing protein</fullName>
    </recommendedName>
</protein>
<feature type="transmembrane region" description="Helical" evidence="10">
    <location>
        <begin position="68"/>
        <end position="86"/>
    </location>
</feature>
<gene>
    <name evidence="12" type="ORF">H1R20_g4699</name>
</gene>
<comment type="similarity">
    <text evidence="2 8">Belongs to the major facilitator superfamily. Sugar transporter (TC 2.A.1.1) family.</text>
</comment>
<dbReference type="Gene3D" id="1.20.1250.20">
    <property type="entry name" value="MFS general substrate transporter like domains"/>
    <property type="match status" value="1"/>
</dbReference>
<dbReference type="SUPFAM" id="SSF103473">
    <property type="entry name" value="MFS general substrate transporter"/>
    <property type="match status" value="1"/>
</dbReference>
<evidence type="ECO:0000256" key="5">
    <source>
        <dbReference type="ARBA" id="ARBA00022989"/>
    </source>
</evidence>
<dbReference type="PROSITE" id="PS50850">
    <property type="entry name" value="MFS"/>
    <property type="match status" value="1"/>
</dbReference>
<dbReference type="PRINTS" id="PR00171">
    <property type="entry name" value="SUGRTRNSPORT"/>
</dbReference>
<dbReference type="PANTHER" id="PTHR48022">
    <property type="entry name" value="PLASTIDIC GLUCOSE TRANSPORTER 4"/>
    <property type="match status" value="1"/>
</dbReference>
<feature type="transmembrane region" description="Helical" evidence="10">
    <location>
        <begin position="98"/>
        <end position="116"/>
    </location>
</feature>
<feature type="transmembrane region" description="Helical" evidence="10">
    <location>
        <begin position="288"/>
        <end position="304"/>
    </location>
</feature>
<feature type="domain" description="Major facilitator superfamily (MFS) profile" evidence="11">
    <location>
        <begin position="20"/>
        <end position="490"/>
    </location>
</feature>
<evidence type="ECO:0000256" key="1">
    <source>
        <dbReference type="ARBA" id="ARBA00004141"/>
    </source>
</evidence>
<evidence type="ECO:0000256" key="10">
    <source>
        <dbReference type="SAM" id="Phobius"/>
    </source>
</evidence>
<feature type="transmembrane region" description="Helical" evidence="10">
    <location>
        <begin position="17"/>
        <end position="48"/>
    </location>
</feature>
<keyword evidence="6 10" id="KW-0472">Membrane</keyword>
<dbReference type="InterPro" id="IPR003663">
    <property type="entry name" value="Sugar/inositol_transpt"/>
</dbReference>
<dbReference type="InterPro" id="IPR020846">
    <property type="entry name" value="MFS_dom"/>
</dbReference>
<name>A0A9W8MHN8_9AGAR</name>
<feature type="transmembrane region" description="Helical" evidence="10">
    <location>
        <begin position="161"/>
        <end position="181"/>
    </location>
</feature>
<evidence type="ECO:0000256" key="4">
    <source>
        <dbReference type="ARBA" id="ARBA00022692"/>
    </source>
</evidence>
<feature type="transmembrane region" description="Helical" evidence="10">
    <location>
        <begin position="329"/>
        <end position="351"/>
    </location>
</feature>
<feature type="transmembrane region" description="Helical" evidence="10">
    <location>
        <begin position="128"/>
        <end position="149"/>
    </location>
</feature>
<feature type="transmembrane region" description="Helical" evidence="10">
    <location>
        <begin position="467"/>
        <end position="487"/>
    </location>
</feature>
<reference evidence="12" key="1">
    <citation type="submission" date="2022-06" db="EMBL/GenBank/DDBJ databases">
        <title>Genome Sequence of Candolleomyces eurysporus.</title>
        <authorList>
            <person name="Buettner E."/>
        </authorList>
    </citation>
    <scope>NUCLEOTIDE SEQUENCE</scope>
    <source>
        <strain evidence="12">VTCC 930004</strain>
    </source>
</reference>
<keyword evidence="3 8" id="KW-0813">Transport</keyword>
<dbReference type="OrthoDB" id="508119at2759"/>
<proteinExistence type="inferred from homology"/>
<evidence type="ECO:0000256" key="7">
    <source>
        <dbReference type="ARBA" id="ARBA00049119"/>
    </source>
</evidence>
<evidence type="ECO:0000256" key="6">
    <source>
        <dbReference type="ARBA" id="ARBA00023136"/>
    </source>
</evidence>
<dbReference type="Pfam" id="PF00083">
    <property type="entry name" value="Sugar_tr"/>
    <property type="match status" value="1"/>
</dbReference>
<evidence type="ECO:0000313" key="12">
    <source>
        <dbReference type="EMBL" id="KAJ2932375.1"/>
    </source>
</evidence>